<feature type="transmembrane region" description="Helical" evidence="1">
    <location>
        <begin position="64"/>
        <end position="88"/>
    </location>
</feature>
<gene>
    <name evidence="2" type="ORF">ABVV53_13195</name>
</gene>
<keyword evidence="3" id="KW-1185">Reference proteome</keyword>
<dbReference type="EMBL" id="JBEWLY010000020">
    <property type="protein sequence ID" value="MET1756402.1"/>
    <property type="molecule type" value="Genomic_DNA"/>
</dbReference>
<keyword evidence="1" id="KW-0812">Transmembrane</keyword>
<evidence type="ECO:0000313" key="2">
    <source>
        <dbReference type="EMBL" id="MET1756402.1"/>
    </source>
</evidence>
<dbReference type="RefSeq" id="WP_353984895.1">
    <property type="nucleotide sequence ID" value="NZ_JBEWLY010000020.1"/>
</dbReference>
<name>A0ABV2D3H3_9SPHN</name>
<keyword evidence="1" id="KW-1133">Transmembrane helix</keyword>
<organism evidence="2 3">
    <name type="scientific">Novosphingobium kalidii</name>
    <dbReference type="NCBI Taxonomy" id="3230299"/>
    <lineage>
        <taxon>Bacteria</taxon>
        <taxon>Pseudomonadati</taxon>
        <taxon>Pseudomonadota</taxon>
        <taxon>Alphaproteobacteria</taxon>
        <taxon>Sphingomonadales</taxon>
        <taxon>Sphingomonadaceae</taxon>
        <taxon>Novosphingobium</taxon>
    </lineage>
</organism>
<evidence type="ECO:0000256" key="1">
    <source>
        <dbReference type="SAM" id="Phobius"/>
    </source>
</evidence>
<accession>A0ABV2D3H3</accession>
<feature type="transmembrane region" description="Helical" evidence="1">
    <location>
        <begin position="7"/>
        <end position="28"/>
    </location>
</feature>
<protein>
    <submittedName>
        <fullName evidence="2">Uncharacterized protein</fullName>
    </submittedName>
</protein>
<dbReference type="Proteomes" id="UP001548713">
    <property type="component" value="Unassembled WGS sequence"/>
</dbReference>
<feature type="transmembrane region" description="Helical" evidence="1">
    <location>
        <begin position="34"/>
        <end position="52"/>
    </location>
</feature>
<comment type="caution">
    <text evidence="2">The sequence shown here is derived from an EMBL/GenBank/DDBJ whole genome shotgun (WGS) entry which is preliminary data.</text>
</comment>
<evidence type="ECO:0000313" key="3">
    <source>
        <dbReference type="Proteomes" id="UP001548713"/>
    </source>
</evidence>
<sequence length="116" mass="12871">MQANALRAMWVAILAALFATVAALWLVGVQIRPGPKGLVLSWLAAAWLWLSFSRRTTAAWLQRMLDLGNGLLIMSAVGMCGALLSYWFMRVRPFSFADASLYDADLALGFDWKAIY</sequence>
<proteinExistence type="predicted"/>
<reference evidence="2 3" key="1">
    <citation type="submission" date="2024-07" db="EMBL/GenBank/DDBJ databases">
        <title>Novosphingobium kalidii RD2P27.</title>
        <authorList>
            <person name="Sun J.-Q."/>
        </authorList>
    </citation>
    <scope>NUCLEOTIDE SEQUENCE [LARGE SCALE GENOMIC DNA]</scope>
    <source>
        <strain evidence="2 3">RD2P27</strain>
    </source>
</reference>
<keyword evidence="1" id="KW-0472">Membrane</keyword>